<dbReference type="PANTHER" id="PTHR46663:SF2">
    <property type="entry name" value="GGDEF DOMAIN-CONTAINING PROTEIN"/>
    <property type="match status" value="1"/>
</dbReference>
<evidence type="ECO:0000313" key="6">
    <source>
        <dbReference type="Proteomes" id="UP000095131"/>
    </source>
</evidence>
<dbReference type="Gene3D" id="3.30.70.270">
    <property type="match status" value="1"/>
</dbReference>
<dbReference type="Gene3D" id="3.30.450.20">
    <property type="entry name" value="PAS domain"/>
    <property type="match status" value="2"/>
</dbReference>
<comment type="cofactor">
    <cofactor evidence="1">
        <name>Mg(2+)</name>
        <dbReference type="ChEBI" id="CHEBI:18420"/>
    </cofactor>
</comment>
<keyword evidence="3" id="KW-1133">Transmembrane helix</keyword>
<dbReference type="InterPro" id="IPR000160">
    <property type="entry name" value="GGDEF_dom"/>
</dbReference>
<evidence type="ECO:0000256" key="3">
    <source>
        <dbReference type="SAM" id="Phobius"/>
    </source>
</evidence>
<protein>
    <recommendedName>
        <fullName evidence="4">GGDEF domain-containing protein</fullName>
    </recommendedName>
</protein>
<dbReference type="GO" id="GO:0003824">
    <property type="term" value="F:catalytic activity"/>
    <property type="evidence" value="ECO:0007669"/>
    <property type="project" value="UniProtKB-ARBA"/>
</dbReference>
<dbReference type="InterPro" id="IPR043128">
    <property type="entry name" value="Rev_trsase/Diguanyl_cyclase"/>
</dbReference>
<feature type="domain" description="GGDEF" evidence="4">
    <location>
        <begin position="405"/>
        <end position="539"/>
    </location>
</feature>
<dbReference type="SUPFAM" id="SSF103190">
    <property type="entry name" value="Sensory domain-like"/>
    <property type="match status" value="2"/>
</dbReference>
<proteinExistence type="predicted"/>
<feature type="transmembrane region" description="Helical" evidence="3">
    <location>
        <begin position="12"/>
        <end position="33"/>
    </location>
</feature>
<accession>A0A1E3WQE9</accession>
<dbReference type="AlphaFoldDB" id="A0A1E3WQE9"/>
<name>A0A1E3WQE9_9VIBR</name>
<dbReference type="InterPro" id="IPR052163">
    <property type="entry name" value="DGC-Regulatory_Protein"/>
</dbReference>
<dbReference type="SUPFAM" id="SSF55073">
    <property type="entry name" value="Nucleotide cyclase"/>
    <property type="match status" value="1"/>
</dbReference>
<dbReference type="InterPro" id="IPR029151">
    <property type="entry name" value="Sensor-like_sf"/>
</dbReference>
<dbReference type="SMART" id="SM00267">
    <property type="entry name" value="GGDEF"/>
    <property type="match status" value="1"/>
</dbReference>
<comment type="caution">
    <text evidence="5">The sequence shown here is derived from an EMBL/GenBank/DDBJ whole genome shotgun (WGS) entry which is preliminary data.</text>
</comment>
<keyword evidence="3" id="KW-0472">Membrane</keyword>
<dbReference type="Proteomes" id="UP000095131">
    <property type="component" value="Unassembled WGS sequence"/>
</dbReference>
<evidence type="ECO:0000256" key="2">
    <source>
        <dbReference type="ARBA" id="ARBA00004533"/>
    </source>
</evidence>
<dbReference type="PATRIC" id="fig|45658.8.peg.2261"/>
<evidence type="ECO:0000256" key="1">
    <source>
        <dbReference type="ARBA" id="ARBA00001946"/>
    </source>
</evidence>
<dbReference type="GO" id="GO:0005886">
    <property type="term" value="C:plasma membrane"/>
    <property type="evidence" value="ECO:0007669"/>
    <property type="project" value="UniProtKB-SubCell"/>
</dbReference>
<dbReference type="Pfam" id="PF00990">
    <property type="entry name" value="GGDEF"/>
    <property type="match status" value="1"/>
</dbReference>
<dbReference type="NCBIfam" id="TIGR00254">
    <property type="entry name" value="GGDEF"/>
    <property type="match status" value="1"/>
</dbReference>
<gene>
    <name evidence="5" type="ORF">VSF3289_02253</name>
</gene>
<dbReference type="CDD" id="cd01949">
    <property type="entry name" value="GGDEF"/>
    <property type="match status" value="1"/>
</dbReference>
<dbReference type="InterPro" id="IPR029787">
    <property type="entry name" value="Nucleotide_cyclase"/>
</dbReference>
<sequence length="542" mass="62444">MNRLPTSEFRFYISRFIAIFLLLNCMFIAIFYYDLNSEMETRASNIQVQQKALLEGKKDYIEWVMSSVVKETALLADILTQRKIYQTAALPESEQKQWQLRQFANALKVISHRKEIYDQIRYLDIKGNEVIRINFNDGVPTIVPKEALQNKLHRYYFDEVLRLGCRKIYVSPLDLNIEHSQIEIPFKPMIRIATAVFDESGTKQGVVVINYLAHYLLDGLELFNLNSGTNYMLINSAGDFLYNRAKPELEFAFMFDASKSATIYSQFPTVAEQIKQTQKGQFETKNGIMTIESVGSLGRDNPYCFQEYHVSGNDSTRWKLVSFSSFDQQLNLYNALISHATLFVLGFGISAILAALITHYQLRKYRDDKQIHYLAHYDSLTNLLNRWAFRSKSEQLIRSYTKWQKPLCLIYIDLDDFKSINDRYGHATGDKALIHVAEMMTKTFGNNALLFRLGGDEFAVLLHNDKHLDQPEQLANKLIQMLQAPIEVAPQAYDQINISIGGIVEHSVHTHLDELMHQADMAMYQAKRAGKNCAVITRSEPQ</sequence>
<reference evidence="5 6" key="1">
    <citation type="submission" date="2016-08" db="EMBL/GenBank/DDBJ databases">
        <title>Genome sequencing of Vibrio scophthalmi strain FP3289, an isolated from Paralichthys olivaceus.</title>
        <authorList>
            <person name="Han H.-J."/>
        </authorList>
    </citation>
    <scope>NUCLEOTIDE SEQUENCE [LARGE SCALE GENOMIC DNA]</scope>
    <source>
        <strain evidence="5 6">FP3289</strain>
    </source>
</reference>
<dbReference type="PANTHER" id="PTHR46663">
    <property type="entry name" value="DIGUANYLATE CYCLASE DGCT-RELATED"/>
    <property type="match status" value="1"/>
</dbReference>
<dbReference type="RefSeq" id="WP_069446951.1">
    <property type="nucleotide sequence ID" value="NZ_MDCJ01000002.1"/>
</dbReference>
<evidence type="ECO:0000259" key="4">
    <source>
        <dbReference type="PROSITE" id="PS50887"/>
    </source>
</evidence>
<feature type="transmembrane region" description="Helical" evidence="3">
    <location>
        <begin position="332"/>
        <end position="357"/>
    </location>
</feature>
<dbReference type="InterPro" id="IPR048760">
    <property type="entry name" value="VP0354-like_sensor_dom"/>
</dbReference>
<dbReference type="Pfam" id="PF21623">
    <property type="entry name" value="HK_sensor_dom_bact"/>
    <property type="match status" value="1"/>
</dbReference>
<organism evidence="5 6">
    <name type="scientific">Vibrio scophthalmi</name>
    <dbReference type="NCBI Taxonomy" id="45658"/>
    <lineage>
        <taxon>Bacteria</taxon>
        <taxon>Pseudomonadati</taxon>
        <taxon>Pseudomonadota</taxon>
        <taxon>Gammaproteobacteria</taxon>
        <taxon>Vibrionales</taxon>
        <taxon>Vibrionaceae</taxon>
        <taxon>Vibrio</taxon>
    </lineage>
</organism>
<evidence type="ECO:0000313" key="5">
    <source>
        <dbReference type="EMBL" id="ODS11983.1"/>
    </source>
</evidence>
<dbReference type="FunFam" id="3.30.70.270:FF:000001">
    <property type="entry name" value="Diguanylate cyclase domain protein"/>
    <property type="match status" value="1"/>
</dbReference>
<keyword evidence="3" id="KW-0812">Transmembrane</keyword>
<dbReference type="EMBL" id="MDCJ01000002">
    <property type="protein sequence ID" value="ODS11983.1"/>
    <property type="molecule type" value="Genomic_DNA"/>
</dbReference>
<comment type="subcellular location">
    <subcellularLocation>
        <location evidence="2">Cell inner membrane</location>
    </subcellularLocation>
</comment>
<dbReference type="OrthoDB" id="9812260at2"/>
<dbReference type="PROSITE" id="PS50887">
    <property type="entry name" value="GGDEF"/>
    <property type="match status" value="1"/>
</dbReference>